<dbReference type="InterPro" id="IPR030960">
    <property type="entry name" value="DHQS/DOIS_N"/>
</dbReference>
<reference evidence="21" key="1">
    <citation type="journal article" date="2020" name="mSystems">
        <title>Genome- and Community-Level Interaction Insights into Carbon Utilization and Element Cycling Functions of Hydrothermarchaeota in Hydrothermal Sediment.</title>
        <authorList>
            <person name="Zhou Z."/>
            <person name="Liu Y."/>
            <person name="Xu W."/>
            <person name="Pan J."/>
            <person name="Luo Z.H."/>
            <person name="Li M."/>
        </authorList>
    </citation>
    <scope>NUCLEOTIDE SEQUENCE [LARGE SCALE GENOMIC DNA]</scope>
    <source>
        <strain evidence="21">SpSt-349</strain>
    </source>
</reference>
<sequence>MGVETLTVGLGDRSYTIRGGSGILPGIGVLCRELGMGRIAAVVTNATVGPLYYGPVADSLTAAGFSPLKVELPDGEEYKTSATLNLIYDALVEGGLTRDSFIVALGGGVVGDMAGFAAATYLRGIPFVQVPTTLLAQVDSSVGGKTGINHPRGKNLIGAFYQPRAVIIDVATLATLPEREYLAGMAEVVKYGVVLDRELFAEVEGSVGALLDRNRGILTRIIMKCCAIKASVVEQDERESGLRAVLNYGHTLGHAVETLAGYGTYLHGEAVAIGMVQAARIAEHRGEAAAAETGRIRALLEALKLPVELPVFAADAYREVLLRDKKARDAGLSFVLNRGIGDFSIVRLGDLSEVLQVCGIGGRP</sequence>
<dbReference type="NCBIfam" id="TIGR01357">
    <property type="entry name" value="aroB"/>
    <property type="match status" value="1"/>
</dbReference>
<evidence type="ECO:0000256" key="2">
    <source>
        <dbReference type="ARBA" id="ARBA00001911"/>
    </source>
</evidence>
<comment type="pathway">
    <text evidence="5 18">Metabolic intermediate biosynthesis; chorismate biosynthesis; chorismate from D-erythrose 4-phosphate and phosphoenolpyruvate: step 2/7.</text>
</comment>
<feature type="binding site" evidence="18">
    <location>
        <position position="250"/>
    </location>
    <ligand>
        <name>Zn(2+)</name>
        <dbReference type="ChEBI" id="CHEBI:29105"/>
    </ligand>
</feature>
<keyword evidence="16 18" id="KW-0456">Lyase</keyword>
<evidence type="ECO:0000259" key="19">
    <source>
        <dbReference type="Pfam" id="PF01761"/>
    </source>
</evidence>
<evidence type="ECO:0000256" key="1">
    <source>
        <dbReference type="ARBA" id="ARBA00001393"/>
    </source>
</evidence>
<gene>
    <name evidence="18" type="primary">aroB</name>
    <name evidence="21" type="ORF">ENQ87_15055</name>
</gene>
<evidence type="ECO:0000256" key="8">
    <source>
        <dbReference type="ARBA" id="ARBA00017684"/>
    </source>
</evidence>
<feature type="binding site" evidence="18">
    <location>
        <begin position="74"/>
        <end position="79"/>
    </location>
    <ligand>
        <name>NAD(+)</name>
        <dbReference type="ChEBI" id="CHEBI:57540"/>
    </ligand>
</feature>
<proteinExistence type="inferred from homology"/>
<evidence type="ECO:0000256" key="14">
    <source>
        <dbReference type="ARBA" id="ARBA00023027"/>
    </source>
</evidence>
<evidence type="ECO:0000259" key="20">
    <source>
        <dbReference type="Pfam" id="PF24621"/>
    </source>
</evidence>
<feature type="binding site" evidence="18">
    <location>
        <position position="154"/>
    </location>
    <ligand>
        <name>NAD(+)</name>
        <dbReference type="ChEBI" id="CHEBI:57540"/>
    </ligand>
</feature>
<organism evidence="21">
    <name type="scientific">Geobacter metallireducens</name>
    <dbReference type="NCBI Taxonomy" id="28232"/>
    <lineage>
        <taxon>Bacteria</taxon>
        <taxon>Pseudomonadati</taxon>
        <taxon>Thermodesulfobacteriota</taxon>
        <taxon>Desulfuromonadia</taxon>
        <taxon>Geobacterales</taxon>
        <taxon>Geobacteraceae</taxon>
        <taxon>Geobacter</taxon>
    </lineage>
</organism>
<dbReference type="PANTHER" id="PTHR43622:SF7">
    <property type="entry name" value="3-DEHYDROQUINATE SYNTHASE, CHLOROPLASTIC"/>
    <property type="match status" value="1"/>
</dbReference>
<accession>A0A831U3K7</accession>
<dbReference type="GO" id="GO:0009073">
    <property type="term" value="P:aromatic amino acid family biosynthetic process"/>
    <property type="evidence" value="ECO:0007669"/>
    <property type="project" value="UniProtKB-KW"/>
</dbReference>
<dbReference type="FunFam" id="3.40.50.1970:FF:000001">
    <property type="entry name" value="3-dehydroquinate synthase"/>
    <property type="match status" value="1"/>
</dbReference>
<keyword evidence="9 18" id="KW-0963">Cytoplasm</keyword>
<dbReference type="UniPathway" id="UPA00053">
    <property type="reaction ID" value="UER00085"/>
</dbReference>
<feature type="binding site" evidence="18">
    <location>
        <begin position="132"/>
        <end position="133"/>
    </location>
    <ligand>
        <name>NAD(+)</name>
        <dbReference type="ChEBI" id="CHEBI:57540"/>
    </ligand>
</feature>
<evidence type="ECO:0000256" key="4">
    <source>
        <dbReference type="ARBA" id="ARBA00004496"/>
    </source>
</evidence>
<comment type="subcellular location">
    <subcellularLocation>
        <location evidence="4 18">Cytoplasm</location>
    </subcellularLocation>
</comment>
<dbReference type="GO" id="GO:0003856">
    <property type="term" value="F:3-dehydroquinate synthase activity"/>
    <property type="evidence" value="ECO:0007669"/>
    <property type="project" value="UniProtKB-UniRule"/>
</dbReference>
<dbReference type="GO" id="GO:0046872">
    <property type="term" value="F:metal ion binding"/>
    <property type="evidence" value="ECO:0007669"/>
    <property type="project" value="UniProtKB-KW"/>
</dbReference>
<evidence type="ECO:0000256" key="7">
    <source>
        <dbReference type="ARBA" id="ARBA00013031"/>
    </source>
</evidence>
<comment type="caution">
    <text evidence="21">The sequence shown here is derived from an EMBL/GenBank/DDBJ whole genome shotgun (WGS) entry which is preliminary data.</text>
</comment>
<dbReference type="Gene3D" id="3.40.50.1970">
    <property type="match status" value="1"/>
</dbReference>
<keyword evidence="12 18" id="KW-0547">Nucleotide-binding</keyword>
<evidence type="ECO:0000256" key="5">
    <source>
        <dbReference type="ARBA" id="ARBA00004661"/>
    </source>
</evidence>
<evidence type="ECO:0000256" key="16">
    <source>
        <dbReference type="ARBA" id="ARBA00023239"/>
    </source>
</evidence>
<feature type="binding site" evidence="18">
    <location>
        <begin position="172"/>
        <end position="175"/>
    </location>
    <ligand>
        <name>NAD(+)</name>
        <dbReference type="ChEBI" id="CHEBI:57540"/>
    </ligand>
</feature>
<feature type="binding site" evidence="18">
    <location>
        <position position="187"/>
    </location>
    <ligand>
        <name>Zn(2+)</name>
        <dbReference type="ChEBI" id="CHEBI:29105"/>
    </ligand>
</feature>
<comment type="cofactor">
    <cofactor evidence="2 18">
        <name>NAD(+)</name>
        <dbReference type="ChEBI" id="CHEBI:57540"/>
    </cofactor>
</comment>
<feature type="binding site" evidence="18">
    <location>
        <begin position="108"/>
        <end position="112"/>
    </location>
    <ligand>
        <name>NAD(+)</name>
        <dbReference type="ChEBI" id="CHEBI:57540"/>
    </ligand>
</feature>
<feature type="domain" description="3-dehydroquinate synthase C-terminal" evidence="20">
    <location>
        <begin position="184"/>
        <end position="327"/>
    </location>
</feature>
<comment type="function">
    <text evidence="3 18">Catalyzes the conversion of 3-deoxy-D-arabino-heptulosonate 7-phosphate (DAHP) to dehydroquinate (DHQ).</text>
</comment>
<evidence type="ECO:0000256" key="12">
    <source>
        <dbReference type="ARBA" id="ARBA00022741"/>
    </source>
</evidence>
<keyword evidence="17 18" id="KW-0170">Cobalt</keyword>
<dbReference type="Gene3D" id="1.20.1090.10">
    <property type="entry name" value="Dehydroquinate synthase-like - alpha domain"/>
    <property type="match status" value="1"/>
</dbReference>
<evidence type="ECO:0000256" key="11">
    <source>
        <dbReference type="ARBA" id="ARBA00022723"/>
    </source>
</evidence>
<evidence type="ECO:0000313" key="21">
    <source>
        <dbReference type="EMBL" id="HEN43658.1"/>
    </source>
</evidence>
<evidence type="ECO:0000256" key="6">
    <source>
        <dbReference type="ARBA" id="ARBA00005412"/>
    </source>
</evidence>
<evidence type="ECO:0000256" key="13">
    <source>
        <dbReference type="ARBA" id="ARBA00022833"/>
    </source>
</evidence>
<dbReference type="PANTHER" id="PTHR43622">
    <property type="entry name" value="3-DEHYDROQUINATE SYNTHASE"/>
    <property type="match status" value="1"/>
</dbReference>
<evidence type="ECO:0000256" key="3">
    <source>
        <dbReference type="ARBA" id="ARBA00003485"/>
    </source>
</evidence>
<dbReference type="GO" id="GO:0000166">
    <property type="term" value="F:nucleotide binding"/>
    <property type="evidence" value="ECO:0007669"/>
    <property type="project" value="UniProtKB-KW"/>
</dbReference>
<dbReference type="InterPro" id="IPR030963">
    <property type="entry name" value="DHQ_synth_fam"/>
</dbReference>
<name>A0A831U3K7_GEOME</name>
<evidence type="ECO:0000256" key="18">
    <source>
        <dbReference type="HAMAP-Rule" id="MF_00110"/>
    </source>
</evidence>
<dbReference type="EC" id="4.2.3.4" evidence="7 18"/>
<dbReference type="AlphaFoldDB" id="A0A831U3K7"/>
<comment type="catalytic activity">
    <reaction evidence="1 18">
        <text>7-phospho-2-dehydro-3-deoxy-D-arabino-heptonate = 3-dehydroquinate + phosphate</text>
        <dbReference type="Rhea" id="RHEA:21968"/>
        <dbReference type="ChEBI" id="CHEBI:32364"/>
        <dbReference type="ChEBI" id="CHEBI:43474"/>
        <dbReference type="ChEBI" id="CHEBI:58394"/>
        <dbReference type="EC" id="4.2.3.4"/>
    </reaction>
</comment>
<dbReference type="Pfam" id="PF01761">
    <property type="entry name" value="DHQ_synthase"/>
    <property type="match status" value="1"/>
</dbReference>
<keyword evidence="11 18" id="KW-0479">Metal-binding</keyword>
<keyword evidence="15 18" id="KW-0057">Aromatic amino acid biosynthesis</keyword>
<comment type="cofactor">
    <cofactor evidence="18">
        <name>Co(2+)</name>
        <dbReference type="ChEBI" id="CHEBI:48828"/>
    </cofactor>
    <cofactor evidence="18">
        <name>Zn(2+)</name>
        <dbReference type="ChEBI" id="CHEBI:29105"/>
    </cofactor>
    <text evidence="18">Binds 1 divalent metal cation per subunit. Can use either Co(2+) or Zn(2+).</text>
</comment>
<keyword evidence="13 18" id="KW-0862">Zinc</keyword>
<dbReference type="GO" id="GO:0005737">
    <property type="term" value="C:cytoplasm"/>
    <property type="evidence" value="ECO:0007669"/>
    <property type="project" value="UniProtKB-SubCell"/>
</dbReference>
<dbReference type="GO" id="GO:0008652">
    <property type="term" value="P:amino acid biosynthetic process"/>
    <property type="evidence" value="ECO:0007669"/>
    <property type="project" value="UniProtKB-KW"/>
</dbReference>
<dbReference type="CDD" id="cd08195">
    <property type="entry name" value="DHQS"/>
    <property type="match status" value="1"/>
</dbReference>
<dbReference type="InterPro" id="IPR016037">
    <property type="entry name" value="DHQ_synth_AroB"/>
</dbReference>
<keyword evidence="14 18" id="KW-0520">NAD</keyword>
<dbReference type="GO" id="GO:0009423">
    <property type="term" value="P:chorismate biosynthetic process"/>
    <property type="evidence" value="ECO:0007669"/>
    <property type="project" value="UniProtKB-UniRule"/>
</dbReference>
<dbReference type="SUPFAM" id="SSF56796">
    <property type="entry name" value="Dehydroquinate synthase-like"/>
    <property type="match status" value="1"/>
</dbReference>
<evidence type="ECO:0000256" key="17">
    <source>
        <dbReference type="ARBA" id="ARBA00023285"/>
    </source>
</evidence>
<comment type="similarity">
    <text evidence="6 18">Belongs to the sugar phosphate cyclases superfamily. Dehydroquinate synthase family.</text>
</comment>
<evidence type="ECO:0000256" key="10">
    <source>
        <dbReference type="ARBA" id="ARBA00022605"/>
    </source>
</evidence>
<evidence type="ECO:0000256" key="9">
    <source>
        <dbReference type="ARBA" id="ARBA00022490"/>
    </source>
</evidence>
<evidence type="ECO:0000256" key="15">
    <source>
        <dbReference type="ARBA" id="ARBA00023141"/>
    </source>
</evidence>
<dbReference type="InterPro" id="IPR050071">
    <property type="entry name" value="Dehydroquinate_synthase"/>
</dbReference>
<protein>
    <recommendedName>
        <fullName evidence="8 18">3-dehydroquinate synthase</fullName>
        <shortName evidence="18">DHQS</shortName>
        <ecNumber evidence="7 18">4.2.3.4</ecNumber>
    </recommendedName>
</protein>
<feature type="domain" description="3-dehydroquinate synthase N-terminal" evidence="19">
    <location>
        <begin position="70"/>
        <end position="181"/>
    </location>
</feature>
<dbReference type="EMBL" id="DSOV01000071">
    <property type="protein sequence ID" value="HEN43658.1"/>
    <property type="molecule type" value="Genomic_DNA"/>
</dbReference>
<feature type="binding site" evidence="18">
    <location>
        <position position="267"/>
    </location>
    <ligand>
        <name>Zn(2+)</name>
        <dbReference type="ChEBI" id="CHEBI:29105"/>
    </ligand>
</feature>
<dbReference type="PIRSF" id="PIRSF001455">
    <property type="entry name" value="DHQ_synth"/>
    <property type="match status" value="1"/>
</dbReference>
<dbReference type="Pfam" id="PF24621">
    <property type="entry name" value="DHQS_C"/>
    <property type="match status" value="1"/>
</dbReference>
<dbReference type="InterPro" id="IPR056179">
    <property type="entry name" value="DHQS_C"/>
</dbReference>
<keyword evidence="10 18" id="KW-0028">Amino-acid biosynthesis</keyword>
<dbReference type="HAMAP" id="MF_00110">
    <property type="entry name" value="DHQ_synthase"/>
    <property type="match status" value="1"/>
</dbReference>
<feature type="binding site" evidence="18">
    <location>
        <position position="145"/>
    </location>
    <ligand>
        <name>NAD(+)</name>
        <dbReference type="ChEBI" id="CHEBI:57540"/>
    </ligand>
</feature>